<evidence type="ECO:0000256" key="6">
    <source>
        <dbReference type="ARBA" id="ARBA00023163"/>
    </source>
</evidence>
<keyword evidence="6" id="KW-0804">Transcription</keyword>
<dbReference type="Pfam" id="PF04316">
    <property type="entry name" value="FlgM"/>
    <property type="match status" value="1"/>
</dbReference>
<feature type="domain" description="Anti-sigma-28 factor FlgM C-terminal" evidence="8">
    <location>
        <begin position="39"/>
        <end position="92"/>
    </location>
</feature>
<evidence type="ECO:0000256" key="1">
    <source>
        <dbReference type="ARBA" id="ARBA00005322"/>
    </source>
</evidence>
<dbReference type="InterPro" id="IPR007412">
    <property type="entry name" value="FlgM"/>
</dbReference>
<accession>A0A6N9TS20</accession>
<evidence type="ECO:0000313" key="10">
    <source>
        <dbReference type="Proteomes" id="UP000469346"/>
    </source>
</evidence>
<dbReference type="InterPro" id="IPR031316">
    <property type="entry name" value="FlgM_C"/>
</dbReference>
<comment type="similarity">
    <text evidence="1">Belongs to the FlgM family.</text>
</comment>
<dbReference type="AlphaFoldDB" id="A0A6N9TS20"/>
<proteinExistence type="inferred from homology"/>
<evidence type="ECO:0000256" key="4">
    <source>
        <dbReference type="ARBA" id="ARBA00022795"/>
    </source>
</evidence>
<comment type="caution">
    <text evidence="9">The sequence shown here is derived from an EMBL/GenBank/DDBJ whole genome shotgun (WGS) entry which is preliminary data.</text>
</comment>
<dbReference type="NCBIfam" id="TIGR03824">
    <property type="entry name" value="FlgM_jcvi"/>
    <property type="match status" value="1"/>
</dbReference>
<keyword evidence="3" id="KW-0678">Repressor</keyword>
<dbReference type="RefSeq" id="WP_163298381.1">
    <property type="nucleotide sequence ID" value="NZ_JAAGRR010000042.1"/>
</dbReference>
<organism evidence="9 10">
    <name type="scientific">Dissulfurirhabdus thermomarina</name>
    <dbReference type="NCBI Taxonomy" id="1765737"/>
    <lineage>
        <taxon>Bacteria</taxon>
        <taxon>Deltaproteobacteria</taxon>
        <taxon>Dissulfurirhabdaceae</taxon>
        <taxon>Dissulfurirhabdus</taxon>
    </lineage>
</organism>
<protein>
    <recommendedName>
        <fullName evidence="2">Negative regulator of flagellin synthesis</fullName>
    </recommendedName>
</protein>
<gene>
    <name evidence="9" type="primary">flgM</name>
    <name evidence="9" type="ORF">G3N55_05190</name>
</gene>
<dbReference type="GO" id="GO:0044781">
    <property type="term" value="P:bacterial-type flagellum organization"/>
    <property type="evidence" value="ECO:0007669"/>
    <property type="project" value="UniProtKB-KW"/>
</dbReference>
<dbReference type="EMBL" id="JAAGRR010000042">
    <property type="protein sequence ID" value="NDY42237.1"/>
    <property type="molecule type" value="Genomic_DNA"/>
</dbReference>
<keyword evidence="9" id="KW-0282">Flagellum</keyword>
<keyword evidence="9" id="KW-0966">Cell projection</keyword>
<keyword evidence="4" id="KW-1005">Bacterial flagellum biogenesis</keyword>
<dbReference type="SUPFAM" id="SSF101498">
    <property type="entry name" value="Anti-sigma factor FlgM"/>
    <property type="match status" value="1"/>
</dbReference>
<evidence type="ECO:0000313" key="9">
    <source>
        <dbReference type="EMBL" id="NDY42237.1"/>
    </source>
</evidence>
<dbReference type="InterPro" id="IPR035890">
    <property type="entry name" value="Anti-sigma-28_factor_FlgM_sf"/>
</dbReference>
<feature type="region of interest" description="Disordered" evidence="7">
    <location>
        <begin position="17"/>
        <end position="45"/>
    </location>
</feature>
<evidence type="ECO:0000256" key="5">
    <source>
        <dbReference type="ARBA" id="ARBA00023015"/>
    </source>
</evidence>
<evidence type="ECO:0000259" key="8">
    <source>
        <dbReference type="Pfam" id="PF04316"/>
    </source>
</evidence>
<keyword evidence="10" id="KW-1185">Reference proteome</keyword>
<evidence type="ECO:0000256" key="2">
    <source>
        <dbReference type="ARBA" id="ARBA00017823"/>
    </source>
</evidence>
<feature type="compositionally biased region" description="Low complexity" evidence="7">
    <location>
        <begin position="22"/>
        <end position="35"/>
    </location>
</feature>
<name>A0A6N9TS20_DISTH</name>
<sequence>MKIEDLTQRLQIDAYVNNVEGPQQNRQQDVQQRQDAAPDRVEFSTGSRLMQRVADVMKVEEPGRAEMVEALKQQVQQGTYAAEPGGVADAMMRDLLKELG</sequence>
<dbReference type="GO" id="GO:0045892">
    <property type="term" value="P:negative regulation of DNA-templated transcription"/>
    <property type="evidence" value="ECO:0007669"/>
    <property type="project" value="InterPro"/>
</dbReference>
<keyword evidence="9" id="KW-0969">Cilium</keyword>
<evidence type="ECO:0000256" key="7">
    <source>
        <dbReference type="SAM" id="MobiDB-lite"/>
    </source>
</evidence>
<evidence type="ECO:0000256" key="3">
    <source>
        <dbReference type="ARBA" id="ARBA00022491"/>
    </source>
</evidence>
<reference evidence="9 10" key="1">
    <citation type="submission" date="2020-02" db="EMBL/GenBank/DDBJ databases">
        <title>Comparative genomics of sulfur disproportionating microorganisms.</title>
        <authorList>
            <person name="Ward L.M."/>
            <person name="Bertran E."/>
            <person name="Johnston D.T."/>
        </authorList>
    </citation>
    <scope>NUCLEOTIDE SEQUENCE [LARGE SCALE GENOMIC DNA]</scope>
    <source>
        <strain evidence="9 10">DSM 100025</strain>
    </source>
</reference>
<dbReference type="Proteomes" id="UP000469346">
    <property type="component" value="Unassembled WGS sequence"/>
</dbReference>
<keyword evidence="5" id="KW-0805">Transcription regulation</keyword>